<sequence length="147" mass="16861">MKLSTDNRKFVFPVRVYYEDTDAGGVVFYANYLKFCERARTEWLRKLGFDQSKLDSELGIIFVVADTSLTYKKPAKLDDILSIHTIVESMGKASIVFTQDVYRDNELLVKSRITVCCIKRDGFRPSAIPESVRLSFESVMSPRITNE</sequence>
<dbReference type="FunFam" id="3.10.129.10:FF:000004">
    <property type="entry name" value="Tol-pal system-associated acyl-CoA thioesterase"/>
    <property type="match status" value="1"/>
</dbReference>
<evidence type="ECO:0000259" key="3">
    <source>
        <dbReference type="Pfam" id="PF03061"/>
    </source>
</evidence>
<dbReference type="InterPro" id="IPR029069">
    <property type="entry name" value="HotDog_dom_sf"/>
</dbReference>
<dbReference type="KEGG" id="teq:TEQUI_0986"/>
<dbReference type="InterPro" id="IPR014166">
    <property type="entry name" value="Tol-Pal_acyl-CoA_thioesterase"/>
</dbReference>
<dbReference type="NCBIfam" id="TIGR00051">
    <property type="entry name" value="YbgC/FadM family acyl-CoA thioesterase"/>
    <property type="match status" value="1"/>
</dbReference>
<dbReference type="SUPFAM" id="SSF54637">
    <property type="entry name" value="Thioesterase/thiol ester dehydrase-isomerase"/>
    <property type="match status" value="1"/>
</dbReference>
<dbReference type="Gene3D" id="3.10.129.10">
    <property type="entry name" value="Hotdog Thioesterase"/>
    <property type="match status" value="1"/>
</dbReference>
<dbReference type="PANTHER" id="PTHR31793:SF37">
    <property type="entry name" value="ACYL-COA THIOESTER HYDROLASE YBGC"/>
    <property type="match status" value="1"/>
</dbReference>
<dbReference type="PIRSF" id="PIRSF003230">
    <property type="entry name" value="YbgC"/>
    <property type="match status" value="1"/>
</dbReference>
<dbReference type="PANTHER" id="PTHR31793">
    <property type="entry name" value="4-HYDROXYBENZOYL-COA THIOESTERASE FAMILY MEMBER"/>
    <property type="match status" value="1"/>
</dbReference>
<keyword evidence="2" id="KW-0378">Hydrolase</keyword>
<dbReference type="InterPro" id="IPR006683">
    <property type="entry name" value="Thioestr_dom"/>
</dbReference>
<dbReference type="EMBL" id="CP002456">
    <property type="protein sequence ID" value="ADU91916.1"/>
    <property type="molecule type" value="Genomic_DNA"/>
</dbReference>
<dbReference type="InterPro" id="IPR006684">
    <property type="entry name" value="YbgC/YbaW"/>
</dbReference>
<protein>
    <submittedName>
        <fullName evidence="4">4-hydroxybenzoyl-CoA thioesterase family active site protein</fullName>
    </submittedName>
</protein>
<evidence type="ECO:0000313" key="5">
    <source>
        <dbReference type="Proteomes" id="UP000007472"/>
    </source>
</evidence>
<evidence type="ECO:0000256" key="1">
    <source>
        <dbReference type="ARBA" id="ARBA00005953"/>
    </source>
</evidence>
<dbReference type="Proteomes" id="UP000007472">
    <property type="component" value="Chromosome"/>
</dbReference>
<dbReference type="Pfam" id="PF03061">
    <property type="entry name" value="4HBT"/>
    <property type="match status" value="1"/>
</dbReference>
<accession>A0A654KJ53</accession>
<gene>
    <name evidence="4" type="ordered locus">TEQUI_0986</name>
</gene>
<organism evidence="4 5">
    <name type="scientific">Taylorella equigenitalis (strain MCE9)</name>
    <dbReference type="NCBI Taxonomy" id="937774"/>
    <lineage>
        <taxon>Bacteria</taxon>
        <taxon>Pseudomonadati</taxon>
        <taxon>Pseudomonadota</taxon>
        <taxon>Betaproteobacteria</taxon>
        <taxon>Burkholderiales</taxon>
        <taxon>Alcaligenaceae</taxon>
        <taxon>Taylorella</taxon>
    </lineage>
</organism>
<evidence type="ECO:0000313" key="4">
    <source>
        <dbReference type="EMBL" id="ADU91916.1"/>
    </source>
</evidence>
<dbReference type="AlphaFoldDB" id="A0A654KJ53"/>
<proteinExistence type="inferred from homology"/>
<evidence type="ECO:0000256" key="2">
    <source>
        <dbReference type="ARBA" id="ARBA00022801"/>
    </source>
</evidence>
<name>A0A654KJ53_TAYEM</name>
<comment type="similarity">
    <text evidence="1">Belongs to the 4-hydroxybenzoyl-CoA thioesterase family.</text>
</comment>
<feature type="domain" description="Thioesterase" evidence="3">
    <location>
        <begin position="24"/>
        <end position="108"/>
    </location>
</feature>
<reference evidence="4 5" key="1">
    <citation type="journal article" date="2011" name="J. Bacteriol.">
        <title>Genome sequence of Taylorella equigenitalis MCE9, the causative agent of contagious equine metritis.</title>
        <authorList>
            <person name="Hebert L."/>
            <person name="Moumen B."/>
            <person name="Duquesne F."/>
            <person name="Breuil M.F."/>
            <person name="Laugier C."/>
            <person name="Batto J.M."/>
            <person name="Renault P."/>
            <person name="Petry S."/>
        </authorList>
    </citation>
    <scope>NUCLEOTIDE SEQUENCE [LARGE SCALE GENOMIC DNA]</scope>
    <source>
        <strain evidence="4 5">MCE9</strain>
    </source>
</reference>
<dbReference type="CDD" id="cd00586">
    <property type="entry name" value="4HBT"/>
    <property type="match status" value="1"/>
</dbReference>
<dbReference type="InterPro" id="IPR050563">
    <property type="entry name" value="4-hydroxybenzoyl-CoA_TE"/>
</dbReference>
<dbReference type="GO" id="GO:0047617">
    <property type="term" value="F:fatty acyl-CoA hydrolase activity"/>
    <property type="evidence" value="ECO:0007669"/>
    <property type="project" value="TreeGrafter"/>
</dbReference>
<dbReference type="NCBIfam" id="TIGR02799">
    <property type="entry name" value="thio_ybgC"/>
    <property type="match status" value="1"/>
</dbReference>